<evidence type="ECO:0000313" key="4">
    <source>
        <dbReference type="EMBL" id="KAK0385813.1"/>
    </source>
</evidence>
<dbReference type="GO" id="GO:0016020">
    <property type="term" value="C:membrane"/>
    <property type="evidence" value="ECO:0007669"/>
    <property type="project" value="TreeGrafter"/>
</dbReference>
<evidence type="ECO:0000256" key="2">
    <source>
        <dbReference type="RuleBase" id="RU003844"/>
    </source>
</evidence>
<dbReference type="Pfam" id="PF01237">
    <property type="entry name" value="Oxysterol_BP"/>
    <property type="match status" value="1"/>
</dbReference>
<proteinExistence type="inferred from homology"/>
<protein>
    <recommendedName>
        <fullName evidence="6">Oxysterol-binding protein</fullName>
    </recommendedName>
</protein>
<feature type="region of interest" description="Disordered" evidence="3">
    <location>
        <begin position="1"/>
        <end position="33"/>
    </location>
</feature>
<gene>
    <name evidence="4" type="ORF">NLU13_6990</name>
</gene>
<keyword evidence="5" id="KW-1185">Reference proteome</keyword>
<dbReference type="InterPro" id="IPR018494">
    <property type="entry name" value="Oxysterol-bd_CS"/>
</dbReference>
<dbReference type="Gene3D" id="1.10.287.2720">
    <property type="match status" value="1"/>
</dbReference>
<reference evidence="4" key="1">
    <citation type="submission" date="2022-10" db="EMBL/GenBank/DDBJ databases">
        <title>Determination and structural analysis of whole genome sequence of Sarocladium strictum F4-1.</title>
        <authorList>
            <person name="Hu L."/>
            <person name="Jiang Y."/>
        </authorList>
    </citation>
    <scope>NUCLEOTIDE SEQUENCE</scope>
    <source>
        <strain evidence="4">F4-1</strain>
    </source>
</reference>
<comment type="similarity">
    <text evidence="1 2">Belongs to the OSBP family.</text>
</comment>
<feature type="compositionally biased region" description="Basic and acidic residues" evidence="3">
    <location>
        <begin position="1"/>
        <end position="12"/>
    </location>
</feature>
<dbReference type="EMBL" id="JAPDFR010000006">
    <property type="protein sequence ID" value="KAK0385813.1"/>
    <property type="molecule type" value="Genomic_DNA"/>
</dbReference>
<dbReference type="Gene3D" id="2.40.160.120">
    <property type="match status" value="1"/>
</dbReference>
<dbReference type="PROSITE" id="PS01013">
    <property type="entry name" value="OSBP"/>
    <property type="match status" value="1"/>
</dbReference>
<feature type="compositionally biased region" description="Low complexity" evidence="3">
    <location>
        <begin position="13"/>
        <end position="30"/>
    </location>
</feature>
<dbReference type="GO" id="GO:0005829">
    <property type="term" value="C:cytosol"/>
    <property type="evidence" value="ECO:0007669"/>
    <property type="project" value="TreeGrafter"/>
</dbReference>
<comment type="caution">
    <text evidence="4">The sequence shown here is derived from an EMBL/GenBank/DDBJ whole genome shotgun (WGS) entry which is preliminary data.</text>
</comment>
<dbReference type="PANTHER" id="PTHR10972">
    <property type="entry name" value="OXYSTEROL-BINDING PROTEIN-RELATED"/>
    <property type="match status" value="1"/>
</dbReference>
<dbReference type="Proteomes" id="UP001175261">
    <property type="component" value="Unassembled WGS sequence"/>
</dbReference>
<evidence type="ECO:0008006" key="6">
    <source>
        <dbReference type="Google" id="ProtNLM"/>
    </source>
</evidence>
<evidence type="ECO:0000313" key="5">
    <source>
        <dbReference type="Proteomes" id="UP001175261"/>
    </source>
</evidence>
<organism evidence="4 5">
    <name type="scientific">Sarocladium strictum</name>
    <name type="common">Black bundle disease fungus</name>
    <name type="synonym">Acremonium strictum</name>
    <dbReference type="NCBI Taxonomy" id="5046"/>
    <lineage>
        <taxon>Eukaryota</taxon>
        <taxon>Fungi</taxon>
        <taxon>Dikarya</taxon>
        <taxon>Ascomycota</taxon>
        <taxon>Pezizomycotina</taxon>
        <taxon>Sordariomycetes</taxon>
        <taxon>Hypocreomycetidae</taxon>
        <taxon>Hypocreales</taxon>
        <taxon>Sarocladiaceae</taxon>
        <taxon>Sarocladium</taxon>
    </lineage>
</organism>
<dbReference type="PANTHER" id="PTHR10972:SF92">
    <property type="entry name" value="OXYSTEROL BINDING PROTEIN"/>
    <property type="match status" value="1"/>
</dbReference>
<dbReference type="SUPFAM" id="SSF144000">
    <property type="entry name" value="Oxysterol-binding protein-like"/>
    <property type="match status" value="1"/>
</dbReference>
<name>A0AA39GFN4_SARSR</name>
<evidence type="ECO:0000256" key="3">
    <source>
        <dbReference type="SAM" id="MobiDB-lite"/>
    </source>
</evidence>
<dbReference type="AlphaFoldDB" id="A0AA39GFN4"/>
<sequence length="433" mass="48887">MNYLFGEDKDATTRPSSSVSTTTKAPTTQPAKHSSSRIRDLLKFLSSVQGDLSNVTAPPFFLAPSSVVEVGHCWAQHPRIFSAPAFEPDASKRALLVLKHILVSLRSQLYIGCVHEDTRELGSVKKPLNAFLGELFLASWVEEAGEHGKAAKVSLVSEQVSHHPPITAMHLIDEENGVRADGYAKVEMGFNGNVDIKQIGHAIMHIDRYDEDYLIPLPNVRVKGYMSGKLYPEVYDTYHLIGSNGYISELRFSGAGLVSGSKNTVSARLYHKSEPAKTLYEVSGCWSGTLTFKDSLANTLIESWDPTSPENYPSPMTLKPLPEQDPWESRRAWAAVRKALQDNDFRAVVREKSKVEQAQRDMRASERQRGKKWKPLLFKSMKGQEYEEFWRLTEGFDDWRLCDERTLGVWRVDEEKLRGVERPFRRELTPDGS</sequence>
<dbReference type="Gene3D" id="3.30.70.3490">
    <property type="match status" value="1"/>
</dbReference>
<dbReference type="GO" id="GO:0008142">
    <property type="term" value="F:oxysterol binding"/>
    <property type="evidence" value="ECO:0007669"/>
    <property type="project" value="TreeGrafter"/>
</dbReference>
<dbReference type="InterPro" id="IPR037239">
    <property type="entry name" value="OSBP_sf"/>
</dbReference>
<accession>A0AA39GFN4</accession>
<evidence type="ECO:0000256" key="1">
    <source>
        <dbReference type="ARBA" id="ARBA00008842"/>
    </source>
</evidence>
<dbReference type="InterPro" id="IPR000648">
    <property type="entry name" value="Oxysterol-bd"/>
</dbReference>